<gene>
    <name evidence="2" type="ORF">CDAR_120441</name>
</gene>
<reference evidence="2 3" key="1">
    <citation type="submission" date="2021-06" db="EMBL/GenBank/DDBJ databases">
        <title>Caerostris darwini draft genome.</title>
        <authorList>
            <person name="Kono N."/>
            <person name="Arakawa K."/>
        </authorList>
    </citation>
    <scope>NUCLEOTIDE SEQUENCE [LARGE SCALE GENOMIC DNA]</scope>
</reference>
<dbReference type="Proteomes" id="UP001054837">
    <property type="component" value="Unassembled WGS sequence"/>
</dbReference>
<feature type="region of interest" description="Disordered" evidence="1">
    <location>
        <begin position="46"/>
        <end position="71"/>
    </location>
</feature>
<feature type="region of interest" description="Disordered" evidence="1">
    <location>
        <begin position="1"/>
        <end position="29"/>
    </location>
</feature>
<keyword evidence="3" id="KW-1185">Reference proteome</keyword>
<evidence type="ECO:0000313" key="2">
    <source>
        <dbReference type="EMBL" id="GIY76113.1"/>
    </source>
</evidence>
<evidence type="ECO:0000313" key="3">
    <source>
        <dbReference type="Proteomes" id="UP001054837"/>
    </source>
</evidence>
<proteinExistence type="predicted"/>
<accession>A0AAV4W386</accession>
<feature type="region of interest" description="Disordered" evidence="1">
    <location>
        <begin position="90"/>
        <end position="110"/>
    </location>
</feature>
<organism evidence="2 3">
    <name type="scientific">Caerostris darwini</name>
    <dbReference type="NCBI Taxonomy" id="1538125"/>
    <lineage>
        <taxon>Eukaryota</taxon>
        <taxon>Metazoa</taxon>
        <taxon>Ecdysozoa</taxon>
        <taxon>Arthropoda</taxon>
        <taxon>Chelicerata</taxon>
        <taxon>Arachnida</taxon>
        <taxon>Araneae</taxon>
        <taxon>Araneomorphae</taxon>
        <taxon>Entelegynae</taxon>
        <taxon>Araneoidea</taxon>
        <taxon>Araneidae</taxon>
        <taxon>Caerostris</taxon>
    </lineage>
</organism>
<comment type="caution">
    <text evidence="2">The sequence shown here is derived from an EMBL/GenBank/DDBJ whole genome shotgun (WGS) entry which is preliminary data.</text>
</comment>
<dbReference type="EMBL" id="BPLQ01013951">
    <property type="protein sequence ID" value="GIY76113.1"/>
    <property type="molecule type" value="Genomic_DNA"/>
</dbReference>
<evidence type="ECO:0000256" key="1">
    <source>
        <dbReference type="SAM" id="MobiDB-lite"/>
    </source>
</evidence>
<protein>
    <submittedName>
        <fullName evidence="2">Uncharacterized protein</fullName>
    </submittedName>
</protein>
<sequence length="110" mass="11828">MESIKDTPAVELHSPPQHGGQTQTFASRWPSITWRIATNEMSINKITDPATAGDTPAVELHSPPQHGGQTQSFCFPMAIHHVEDCSNEMSINKITDPATAGGRDPAPSPN</sequence>
<dbReference type="AlphaFoldDB" id="A0AAV4W386"/>
<name>A0AAV4W386_9ARAC</name>